<dbReference type="AlphaFoldDB" id="A0A2P8GJ71"/>
<reference evidence="1 2" key="1">
    <citation type="submission" date="2018-03" db="EMBL/GenBank/DDBJ databases">
        <title>Genomic Encyclopedia of Archaeal and Bacterial Type Strains, Phase II (KMG-II): from individual species to whole genera.</title>
        <authorList>
            <person name="Goeker M."/>
        </authorList>
    </citation>
    <scope>NUCLEOTIDE SEQUENCE [LARGE SCALE GENOMIC DNA]</scope>
    <source>
        <strain evidence="1 2">DSM 29057</strain>
    </source>
</reference>
<dbReference type="EMBL" id="PYAS01000001">
    <property type="protein sequence ID" value="PSL34014.1"/>
    <property type="molecule type" value="Genomic_DNA"/>
</dbReference>
<evidence type="ECO:0000313" key="1">
    <source>
        <dbReference type="EMBL" id="PSL34014.1"/>
    </source>
</evidence>
<comment type="caution">
    <text evidence="1">The sequence shown here is derived from an EMBL/GenBank/DDBJ whole genome shotgun (WGS) entry which is preliminary data.</text>
</comment>
<dbReference type="Proteomes" id="UP000241964">
    <property type="component" value="Unassembled WGS sequence"/>
</dbReference>
<name>A0A2P8GJ71_9BACT</name>
<sequence>MKEVLRSNQIAVKGSLPYRNVENGDWKLIQHPDSRKYTGEILVIGPRPATQRVDFPTPLSRVHFNLNLRPF</sequence>
<proteinExistence type="predicted"/>
<accession>A0A2P8GJ71</accession>
<dbReference type="RefSeq" id="WP_146151507.1">
    <property type="nucleotide sequence ID" value="NZ_PYAS01000001.1"/>
</dbReference>
<evidence type="ECO:0000313" key="2">
    <source>
        <dbReference type="Proteomes" id="UP000241964"/>
    </source>
</evidence>
<gene>
    <name evidence="1" type="ORF">CLV60_101383</name>
</gene>
<keyword evidence="2" id="KW-1185">Reference proteome</keyword>
<protein>
    <submittedName>
        <fullName evidence="1">Uncharacterized protein</fullName>
    </submittedName>
</protein>
<organism evidence="1 2">
    <name type="scientific">Dyadobacter jiangsuensis</name>
    <dbReference type="NCBI Taxonomy" id="1591085"/>
    <lineage>
        <taxon>Bacteria</taxon>
        <taxon>Pseudomonadati</taxon>
        <taxon>Bacteroidota</taxon>
        <taxon>Cytophagia</taxon>
        <taxon>Cytophagales</taxon>
        <taxon>Spirosomataceae</taxon>
        <taxon>Dyadobacter</taxon>
    </lineage>
</organism>